<dbReference type="InterPro" id="IPR036390">
    <property type="entry name" value="WH_DNA-bd_sf"/>
</dbReference>
<evidence type="ECO:0000313" key="1">
    <source>
        <dbReference type="EMBL" id="MBD1422654.1"/>
    </source>
</evidence>
<dbReference type="RefSeq" id="WP_190314362.1">
    <property type="nucleotide sequence ID" value="NZ_JACNYL010000003.1"/>
</dbReference>
<reference evidence="1 2" key="1">
    <citation type="submission" date="2020-08" db="EMBL/GenBank/DDBJ databases">
        <title>Sphingobacterium sp. DN00404 isolated from aquaculture water.</title>
        <authorList>
            <person name="Zhang M."/>
        </authorList>
    </citation>
    <scope>NUCLEOTIDE SEQUENCE [LARGE SCALE GENOMIC DNA]</scope>
    <source>
        <strain evidence="1 2">KCTC 42746</strain>
    </source>
</reference>
<protein>
    <recommendedName>
        <fullName evidence="3">Helix-turn-helix type 11 domain-containing protein</fullName>
    </recommendedName>
</protein>
<dbReference type="Proteomes" id="UP000651112">
    <property type="component" value="Unassembled WGS sequence"/>
</dbReference>
<dbReference type="CDD" id="cd00090">
    <property type="entry name" value="HTH_ARSR"/>
    <property type="match status" value="1"/>
</dbReference>
<proteinExistence type="predicted"/>
<accession>A0ABR7XUD9</accession>
<dbReference type="InterPro" id="IPR036388">
    <property type="entry name" value="WH-like_DNA-bd_sf"/>
</dbReference>
<keyword evidence="2" id="KW-1185">Reference proteome</keyword>
<organism evidence="1 2">
    <name type="scientific">Sphingobacterium chuzhouense</name>
    <dbReference type="NCBI Taxonomy" id="1742264"/>
    <lineage>
        <taxon>Bacteria</taxon>
        <taxon>Pseudomonadati</taxon>
        <taxon>Bacteroidota</taxon>
        <taxon>Sphingobacteriia</taxon>
        <taxon>Sphingobacteriales</taxon>
        <taxon>Sphingobacteriaceae</taxon>
        <taxon>Sphingobacterium</taxon>
    </lineage>
</organism>
<evidence type="ECO:0008006" key="3">
    <source>
        <dbReference type="Google" id="ProtNLM"/>
    </source>
</evidence>
<sequence length="137" mass="15879">MSQYLVSRQNSFNFVAIRNGVNKKKQIETILTLLAGGSLSIEQISDRLGFTIERRTLQRRLKELKEDNRIAVSGDARATRYSLKEKQQDLPKEQEDLVPLSPEGKEILGFITKPVAKRKPVSYNRLFLEHYRPHIDR</sequence>
<dbReference type="SUPFAM" id="SSF46785">
    <property type="entry name" value="Winged helix' DNA-binding domain"/>
    <property type="match status" value="1"/>
</dbReference>
<name>A0ABR7XUD9_9SPHI</name>
<evidence type="ECO:0000313" key="2">
    <source>
        <dbReference type="Proteomes" id="UP000651112"/>
    </source>
</evidence>
<dbReference type="InterPro" id="IPR011991">
    <property type="entry name" value="ArsR-like_HTH"/>
</dbReference>
<gene>
    <name evidence="1" type="ORF">H8B21_13850</name>
</gene>
<dbReference type="EMBL" id="JACNYL010000003">
    <property type="protein sequence ID" value="MBD1422654.1"/>
    <property type="molecule type" value="Genomic_DNA"/>
</dbReference>
<dbReference type="Gene3D" id="1.10.10.10">
    <property type="entry name" value="Winged helix-like DNA-binding domain superfamily/Winged helix DNA-binding domain"/>
    <property type="match status" value="1"/>
</dbReference>
<comment type="caution">
    <text evidence="1">The sequence shown here is derived from an EMBL/GenBank/DDBJ whole genome shotgun (WGS) entry which is preliminary data.</text>
</comment>